<dbReference type="OrthoDB" id="3981230at2759"/>
<dbReference type="EMBL" id="KV453912">
    <property type="protein sequence ID" value="ODV78879.1"/>
    <property type="molecule type" value="Genomic_DNA"/>
</dbReference>
<evidence type="ECO:0000313" key="1">
    <source>
        <dbReference type="EMBL" id="ODV78879.1"/>
    </source>
</evidence>
<name>A0A1E4SH88_9ASCO</name>
<evidence type="ECO:0000313" key="2">
    <source>
        <dbReference type="Proteomes" id="UP000094285"/>
    </source>
</evidence>
<sequence length="257" mass="29815">TNELFQVTHNLRRAQTPHKNQFDLFGSEEDGWFSGKRLNNNKIERMLEMGISKNSMDQEFELDDQLRTRFYKGRFTKEADGLDILLNSYLEQGTSQSNENKENLTPFPDPLKTVKNKQMNSIKKSSKIFFRSPRRNTSIPILKPLSNITNIERKEFVVKRDTKAPTRTSIPQHRTKFTLRPSIKYHDPRLNIFIVDSLSGLINDATKFGTELNASNCEDFPLPEDANEIVQIPTNDDKSKAQKMAIIKVYPSKFYHQ</sequence>
<feature type="non-terminal residue" evidence="1">
    <location>
        <position position="257"/>
    </location>
</feature>
<dbReference type="RefSeq" id="XP_020064001.1">
    <property type="nucleotide sequence ID" value="XM_020208723.1"/>
</dbReference>
<feature type="non-terminal residue" evidence="1">
    <location>
        <position position="1"/>
    </location>
</feature>
<dbReference type="GeneID" id="30982860"/>
<accession>A0A1E4SH88</accession>
<proteinExistence type="predicted"/>
<organism evidence="1 2">
    <name type="scientific">Suhomyces tanzawaensis NRRL Y-17324</name>
    <dbReference type="NCBI Taxonomy" id="984487"/>
    <lineage>
        <taxon>Eukaryota</taxon>
        <taxon>Fungi</taxon>
        <taxon>Dikarya</taxon>
        <taxon>Ascomycota</taxon>
        <taxon>Saccharomycotina</taxon>
        <taxon>Pichiomycetes</taxon>
        <taxon>Debaryomycetaceae</taxon>
        <taxon>Suhomyces</taxon>
    </lineage>
</organism>
<protein>
    <submittedName>
        <fullName evidence="1">Uncharacterized protein</fullName>
    </submittedName>
</protein>
<dbReference type="Proteomes" id="UP000094285">
    <property type="component" value="Unassembled WGS sequence"/>
</dbReference>
<reference evidence="2" key="1">
    <citation type="submission" date="2016-05" db="EMBL/GenBank/DDBJ databases">
        <title>Comparative genomics of biotechnologically important yeasts.</title>
        <authorList>
            <consortium name="DOE Joint Genome Institute"/>
            <person name="Riley R."/>
            <person name="Haridas S."/>
            <person name="Wolfe K.H."/>
            <person name="Lopes M.R."/>
            <person name="Hittinger C.T."/>
            <person name="Goker M."/>
            <person name="Salamov A."/>
            <person name="Wisecaver J."/>
            <person name="Long T.M."/>
            <person name="Aerts A.L."/>
            <person name="Barry K."/>
            <person name="Choi C."/>
            <person name="Clum A."/>
            <person name="Coughlan A.Y."/>
            <person name="Deshpande S."/>
            <person name="Douglass A.P."/>
            <person name="Hanson S.J."/>
            <person name="Klenk H.-P."/>
            <person name="Labutti K."/>
            <person name="Lapidus A."/>
            <person name="Lindquist E."/>
            <person name="Lipzen A."/>
            <person name="Meier-Kolthoff J.P."/>
            <person name="Ohm R.A."/>
            <person name="Otillar R.P."/>
            <person name="Pangilinan J."/>
            <person name="Peng Y."/>
            <person name="Rokas A."/>
            <person name="Rosa C.A."/>
            <person name="Scheuner C."/>
            <person name="Sibirny A.A."/>
            <person name="Slot J.C."/>
            <person name="Stielow J.B."/>
            <person name="Sun H."/>
            <person name="Kurtzman C.P."/>
            <person name="Blackwell M."/>
            <person name="Grigoriev I.V."/>
            <person name="Jeffries T.W."/>
        </authorList>
    </citation>
    <scope>NUCLEOTIDE SEQUENCE [LARGE SCALE GENOMIC DNA]</scope>
    <source>
        <strain evidence="2">NRRL Y-17324</strain>
    </source>
</reference>
<gene>
    <name evidence="1" type="ORF">CANTADRAFT_37513</name>
</gene>
<keyword evidence="2" id="KW-1185">Reference proteome</keyword>
<dbReference type="AlphaFoldDB" id="A0A1E4SH88"/>